<dbReference type="InterPro" id="IPR029058">
    <property type="entry name" value="AB_hydrolase_fold"/>
</dbReference>
<protein>
    <submittedName>
        <fullName evidence="3">Alpha/beta hydrolase</fullName>
    </submittedName>
</protein>
<name>A0A515ET49_9BURK</name>
<gene>
    <name evidence="3" type="ORF">EXZ61_17550</name>
</gene>
<dbReference type="Pfam" id="PF20434">
    <property type="entry name" value="BD-FAE"/>
    <property type="match status" value="1"/>
</dbReference>
<dbReference type="RefSeq" id="WP_142812983.1">
    <property type="nucleotide sequence ID" value="NZ_CP036282.1"/>
</dbReference>
<dbReference type="SUPFAM" id="SSF53474">
    <property type="entry name" value="alpha/beta-Hydrolases"/>
    <property type="match status" value="1"/>
</dbReference>
<proteinExistence type="predicted"/>
<keyword evidence="4" id="KW-1185">Reference proteome</keyword>
<dbReference type="PANTHER" id="PTHR48081:SF33">
    <property type="entry name" value="KYNURENINE FORMAMIDASE"/>
    <property type="match status" value="1"/>
</dbReference>
<evidence type="ECO:0000256" key="1">
    <source>
        <dbReference type="ARBA" id="ARBA00022801"/>
    </source>
</evidence>
<dbReference type="PANTHER" id="PTHR48081">
    <property type="entry name" value="AB HYDROLASE SUPERFAMILY PROTEIN C4A8.06C"/>
    <property type="match status" value="1"/>
</dbReference>
<dbReference type="InterPro" id="IPR049492">
    <property type="entry name" value="BD-FAE-like_dom"/>
</dbReference>
<dbReference type="Proteomes" id="UP000317365">
    <property type="component" value="Chromosome"/>
</dbReference>
<dbReference type="GO" id="GO:0016787">
    <property type="term" value="F:hydrolase activity"/>
    <property type="evidence" value="ECO:0007669"/>
    <property type="project" value="UniProtKB-KW"/>
</dbReference>
<keyword evidence="1 3" id="KW-0378">Hydrolase</keyword>
<dbReference type="EMBL" id="CP036282">
    <property type="protein sequence ID" value="QDL55831.1"/>
    <property type="molecule type" value="Genomic_DNA"/>
</dbReference>
<dbReference type="Gene3D" id="3.40.50.1820">
    <property type="entry name" value="alpha/beta hydrolase"/>
    <property type="match status" value="1"/>
</dbReference>
<dbReference type="KEGG" id="rhg:EXZ61_17550"/>
<evidence type="ECO:0000313" key="4">
    <source>
        <dbReference type="Proteomes" id="UP000317365"/>
    </source>
</evidence>
<dbReference type="InterPro" id="IPR050300">
    <property type="entry name" value="GDXG_lipolytic_enzyme"/>
</dbReference>
<accession>A0A515ET49</accession>
<sequence>MRTVRPFSRPIPLLRPVAAPRYLQPRVRNRLLTGALWVSLSVLPQVAQSGPLWDRLQERRAMKEQAQGPEQVVQDPYGASAKVALTKGKVLHDLAYGTDAKQRLDVYMPASAKVGSPVAPVILMVHGGAWRIGDKRHSQVVENKVTRWVGKGFVLVSINNRLLPQTDPLQQAHDVARALAYVQTHAPSWGGNPQSVVLMGHSAGAHLVALLAAYPRLAQDLGATPWLGTVALDSAAMDVTRIMQVKHMGLYDPAFGTDPAYWASVSPTQLLTAHSLPILAVCSSERADSCVQARALAQRGAQVGSRVQVLPQALSHIEINAQLGVPGVYTTAVEQFMASLSPELAQWLAAP</sequence>
<reference evidence="4" key="2">
    <citation type="journal article" date="2020" name="Int. J. Syst. Evol. Microbiol.">
        <title>Genomic insights into a novel species Rhodoferax aquaticus sp. nov., isolated from freshwater.</title>
        <authorList>
            <person name="Li T."/>
            <person name="Zhuo Y."/>
            <person name="Jin C.Z."/>
            <person name="Wu X."/>
            <person name="Ko S.R."/>
            <person name="Jin F.J."/>
            <person name="Ahn C.Y."/>
            <person name="Oh H.M."/>
            <person name="Lee H.G."/>
            <person name="Jin L."/>
        </authorList>
    </citation>
    <scope>NUCLEOTIDE SEQUENCE [LARGE SCALE GENOMIC DNA]</scope>
    <source>
        <strain evidence="4">Gr-4</strain>
    </source>
</reference>
<evidence type="ECO:0000259" key="2">
    <source>
        <dbReference type="Pfam" id="PF20434"/>
    </source>
</evidence>
<dbReference type="AlphaFoldDB" id="A0A515ET49"/>
<reference evidence="4" key="1">
    <citation type="submission" date="2019-02" db="EMBL/GenBank/DDBJ databases">
        <title>Complete genome sequence of Rhodoferax sp. Gr-4.</title>
        <authorList>
            <person name="Jin L."/>
        </authorList>
    </citation>
    <scope>NUCLEOTIDE SEQUENCE [LARGE SCALE GENOMIC DNA]</scope>
    <source>
        <strain evidence="4">Gr-4</strain>
    </source>
</reference>
<evidence type="ECO:0000313" key="3">
    <source>
        <dbReference type="EMBL" id="QDL55831.1"/>
    </source>
</evidence>
<feature type="domain" description="BD-FAE-like" evidence="2">
    <location>
        <begin position="104"/>
        <end position="214"/>
    </location>
</feature>
<organism evidence="3 4">
    <name type="scientific">Rhodoferax aquaticus</name>
    <dbReference type="NCBI Taxonomy" id="2527691"/>
    <lineage>
        <taxon>Bacteria</taxon>
        <taxon>Pseudomonadati</taxon>
        <taxon>Pseudomonadota</taxon>
        <taxon>Betaproteobacteria</taxon>
        <taxon>Burkholderiales</taxon>
        <taxon>Comamonadaceae</taxon>
        <taxon>Rhodoferax</taxon>
    </lineage>
</organism>